<keyword evidence="3" id="KW-1185">Reference proteome</keyword>
<protein>
    <submittedName>
        <fullName evidence="2">Uncharacterized protein</fullName>
    </submittedName>
</protein>
<name>A0A7H9BIK4_9NEIS</name>
<keyword evidence="1" id="KW-0472">Membrane</keyword>
<dbReference type="RefSeq" id="WP_179354982.1">
    <property type="nucleotide sequence ID" value="NZ_CP058627.1"/>
</dbReference>
<evidence type="ECO:0000313" key="2">
    <source>
        <dbReference type="EMBL" id="QLG88467.1"/>
    </source>
</evidence>
<dbReference type="AlphaFoldDB" id="A0A7H9BIK4"/>
<dbReference type="Proteomes" id="UP000509597">
    <property type="component" value="Chromosome"/>
</dbReference>
<dbReference type="PROSITE" id="PS51257">
    <property type="entry name" value="PROKAR_LIPOPROTEIN"/>
    <property type="match status" value="1"/>
</dbReference>
<accession>A0A7H9BIK4</accession>
<evidence type="ECO:0000256" key="1">
    <source>
        <dbReference type="SAM" id="Phobius"/>
    </source>
</evidence>
<keyword evidence="1" id="KW-0812">Transmembrane</keyword>
<sequence length="174" mass="19795">MEKLARLTTFLPNLKKALWISGVVVACITALYFVSGMFFIVTPDVFLGVMLRLSVPILLLVMFYCGQLFFAAFITAAYIFVFLMQFIVAHDAANRIYESVSERSFYDAYSFACEPVLLSTCIGVRLRQADYQQFISQAQRNSCQFLNGKRSADAQFQHLVISKEQLLNCNNHQN</sequence>
<dbReference type="KEGG" id="chiz:HQ393_09520"/>
<proteinExistence type="predicted"/>
<reference evidence="2 3" key="1">
    <citation type="submission" date="2020-07" db="EMBL/GenBank/DDBJ databases">
        <title>Complete genome sequence of Chitinibacter sp. 2T18.</title>
        <authorList>
            <person name="Bae J.-W."/>
            <person name="Choi J.-W."/>
        </authorList>
    </citation>
    <scope>NUCLEOTIDE SEQUENCE [LARGE SCALE GENOMIC DNA]</scope>
    <source>
        <strain evidence="2 3">2T18</strain>
    </source>
</reference>
<dbReference type="EMBL" id="CP058627">
    <property type="protein sequence ID" value="QLG88467.1"/>
    <property type="molecule type" value="Genomic_DNA"/>
</dbReference>
<organism evidence="2 3">
    <name type="scientific">Chitinibacter bivalviorum</name>
    <dbReference type="NCBI Taxonomy" id="2739434"/>
    <lineage>
        <taxon>Bacteria</taxon>
        <taxon>Pseudomonadati</taxon>
        <taxon>Pseudomonadota</taxon>
        <taxon>Betaproteobacteria</taxon>
        <taxon>Neisseriales</taxon>
        <taxon>Chitinibacteraceae</taxon>
        <taxon>Chitinibacter</taxon>
    </lineage>
</organism>
<gene>
    <name evidence="2" type="ORF">HQ393_09520</name>
</gene>
<evidence type="ECO:0000313" key="3">
    <source>
        <dbReference type="Proteomes" id="UP000509597"/>
    </source>
</evidence>
<feature type="transmembrane region" description="Helical" evidence="1">
    <location>
        <begin position="17"/>
        <end position="40"/>
    </location>
</feature>
<keyword evidence="1" id="KW-1133">Transmembrane helix</keyword>